<name>A0ABR8BK55_9NOSO</name>
<protein>
    <submittedName>
        <fullName evidence="1">Nucleotidyltransferase domain-containing protein</fullName>
    </submittedName>
</protein>
<gene>
    <name evidence="1" type="ORF">H6G14_24850</name>
</gene>
<evidence type="ECO:0000313" key="1">
    <source>
        <dbReference type="EMBL" id="MBD2254477.1"/>
    </source>
</evidence>
<comment type="caution">
    <text evidence="1">The sequence shown here is derived from an EMBL/GenBank/DDBJ whole genome shotgun (WGS) entry which is preliminary data.</text>
</comment>
<dbReference type="PANTHER" id="PTHR34817">
    <property type="entry name" value="NUCLEOTIDYLTRANSFERASE"/>
    <property type="match status" value="1"/>
</dbReference>
<proteinExistence type="predicted"/>
<dbReference type="InterPro" id="IPR018775">
    <property type="entry name" value="RlaP"/>
</dbReference>
<accession>A0ABR8BK55</accession>
<dbReference type="PANTHER" id="PTHR34817:SF1">
    <property type="entry name" value="NUCLEOTIDYLTRANSFERASE"/>
    <property type="match status" value="1"/>
</dbReference>
<dbReference type="RefSeq" id="WP_190570649.1">
    <property type="nucleotide sequence ID" value="NZ_JACJQL010000054.1"/>
</dbReference>
<dbReference type="Proteomes" id="UP000621307">
    <property type="component" value="Unassembled WGS sequence"/>
</dbReference>
<evidence type="ECO:0000313" key="2">
    <source>
        <dbReference type="Proteomes" id="UP000621307"/>
    </source>
</evidence>
<sequence>MKRIDVEKRTILIGLAGSHGYGLNRPDSDLDFRGVFIAPKRYYLGFDHIEQKDAGWDEPGIFPLLDGNKDTVIYELRKILQLLSGANPNVLELLWLNEYPVLTGVGQHLINHRKLFLSKKVKHTYSGYAFAQIKKMETHRKWLLNPPEKKPLPSDFGIEDEAPLIKDDLNAFLEYLYTLIRGRIEFLEEAEQLYKLLTADIDFKGVLKQYTLPDESLEYTQNLTNSRKDFIRLLQKSQNYQIALREWKAYLSWQENRNPARAEMERKSGFDLKHGMHCIRLLRSGLEILKTGEITVDRRVAGDVEDLKAILQGEYSYQQVMEMADDLVAQMDAAYEQSTIPHRPDLEAINNLCMELVEMQGWGESN</sequence>
<organism evidence="1 2">
    <name type="scientific">Nostoc parmelioides FACHB-3921</name>
    <dbReference type="NCBI Taxonomy" id="2692909"/>
    <lineage>
        <taxon>Bacteria</taxon>
        <taxon>Bacillati</taxon>
        <taxon>Cyanobacteriota</taxon>
        <taxon>Cyanophyceae</taxon>
        <taxon>Nostocales</taxon>
        <taxon>Nostocaceae</taxon>
        <taxon>Nostoc</taxon>
    </lineage>
</organism>
<dbReference type="EMBL" id="JACJQL010000054">
    <property type="protein sequence ID" value="MBD2254477.1"/>
    <property type="molecule type" value="Genomic_DNA"/>
</dbReference>
<reference evidence="1 2" key="1">
    <citation type="journal article" date="2020" name="ISME J.">
        <title>Comparative genomics reveals insights into cyanobacterial evolution and habitat adaptation.</title>
        <authorList>
            <person name="Chen M.Y."/>
            <person name="Teng W.K."/>
            <person name="Zhao L."/>
            <person name="Hu C.X."/>
            <person name="Zhou Y.K."/>
            <person name="Han B.P."/>
            <person name="Song L.R."/>
            <person name="Shu W.S."/>
        </authorList>
    </citation>
    <scope>NUCLEOTIDE SEQUENCE [LARGE SCALE GENOMIC DNA]</scope>
    <source>
        <strain evidence="1 2">FACHB-3921</strain>
    </source>
</reference>
<keyword evidence="2" id="KW-1185">Reference proteome</keyword>
<dbReference type="Pfam" id="PF10127">
    <property type="entry name" value="RlaP"/>
    <property type="match status" value="1"/>
</dbReference>